<dbReference type="SUPFAM" id="SSF52540">
    <property type="entry name" value="P-loop containing nucleoside triphosphate hydrolases"/>
    <property type="match status" value="1"/>
</dbReference>
<evidence type="ECO:0000313" key="3">
    <source>
        <dbReference type="Proteomes" id="UP000800092"/>
    </source>
</evidence>
<feature type="transmembrane region" description="Helical" evidence="1">
    <location>
        <begin position="16"/>
        <end position="37"/>
    </location>
</feature>
<sequence>MPTGVGKSVLFILPAWYQPSGVIIIIILLIALQGYMWQQCKQLGIKYAE</sequence>
<keyword evidence="1" id="KW-1133">Transmembrane helix</keyword>
<dbReference type="Proteomes" id="UP000800092">
    <property type="component" value="Unassembled WGS sequence"/>
</dbReference>
<dbReference type="AlphaFoldDB" id="A0A6A6GX53"/>
<accession>A0A6A6GX53</accession>
<keyword evidence="1" id="KW-0472">Membrane</keyword>
<keyword evidence="3" id="KW-1185">Reference proteome</keyword>
<name>A0A6A6GX53_VIRVR</name>
<evidence type="ECO:0000313" key="2">
    <source>
        <dbReference type="EMBL" id="KAF2230302.1"/>
    </source>
</evidence>
<evidence type="ECO:0000256" key="1">
    <source>
        <dbReference type="SAM" id="Phobius"/>
    </source>
</evidence>
<dbReference type="EMBL" id="ML991844">
    <property type="protein sequence ID" value="KAF2230302.1"/>
    <property type="molecule type" value="Genomic_DNA"/>
</dbReference>
<reference evidence="2" key="1">
    <citation type="journal article" date="2020" name="Stud. Mycol.">
        <title>101 Dothideomycetes genomes: a test case for predicting lifestyles and emergence of pathogens.</title>
        <authorList>
            <person name="Haridas S."/>
            <person name="Albert R."/>
            <person name="Binder M."/>
            <person name="Bloem J."/>
            <person name="Labutti K."/>
            <person name="Salamov A."/>
            <person name="Andreopoulos B."/>
            <person name="Baker S."/>
            <person name="Barry K."/>
            <person name="Bills G."/>
            <person name="Bluhm B."/>
            <person name="Cannon C."/>
            <person name="Castanera R."/>
            <person name="Culley D."/>
            <person name="Daum C."/>
            <person name="Ezra D."/>
            <person name="Gonzalez J."/>
            <person name="Henrissat B."/>
            <person name="Kuo A."/>
            <person name="Liang C."/>
            <person name="Lipzen A."/>
            <person name="Lutzoni F."/>
            <person name="Magnuson J."/>
            <person name="Mondo S."/>
            <person name="Nolan M."/>
            <person name="Ohm R."/>
            <person name="Pangilinan J."/>
            <person name="Park H.-J."/>
            <person name="Ramirez L."/>
            <person name="Alfaro M."/>
            <person name="Sun H."/>
            <person name="Tritt A."/>
            <person name="Yoshinaga Y."/>
            <person name="Zwiers L.-H."/>
            <person name="Turgeon B."/>
            <person name="Goodwin S."/>
            <person name="Spatafora J."/>
            <person name="Crous P."/>
            <person name="Grigoriev I."/>
        </authorList>
    </citation>
    <scope>NUCLEOTIDE SEQUENCE</scope>
    <source>
        <strain evidence="2">Tuck. ex Michener</strain>
    </source>
</reference>
<dbReference type="InterPro" id="IPR027417">
    <property type="entry name" value="P-loop_NTPase"/>
</dbReference>
<dbReference type="Gene3D" id="3.40.50.300">
    <property type="entry name" value="P-loop containing nucleotide triphosphate hydrolases"/>
    <property type="match status" value="1"/>
</dbReference>
<keyword evidence="1" id="KW-0812">Transmembrane</keyword>
<gene>
    <name evidence="2" type="ORF">EV356DRAFT_454220</name>
</gene>
<organism evidence="2 3">
    <name type="scientific">Viridothelium virens</name>
    <name type="common">Speckled blister lichen</name>
    <name type="synonym">Trypethelium virens</name>
    <dbReference type="NCBI Taxonomy" id="1048519"/>
    <lineage>
        <taxon>Eukaryota</taxon>
        <taxon>Fungi</taxon>
        <taxon>Dikarya</taxon>
        <taxon>Ascomycota</taxon>
        <taxon>Pezizomycotina</taxon>
        <taxon>Dothideomycetes</taxon>
        <taxon>Dothideomycetes incertae sedis</taxon>
        <taxon>Trypetheliales</taxon>
        <taxon>Trypetheliaceae</taxon>
        <taxon>Viridothelium</taxon>
    </lineage>
</organism>
<protein>
    <submittedName>
        <fullName evidence="2">Uncharacterized protein</fullName>
    </submittedName>
</protein>
<proteinExistence type="predicted"/>